<dbReference type="RefSeq" id="XP_073764371.1">
    <property type="nucleotide sequence ID" value="XM_073908270.1"/>
</dbReference>
<protein>
    <submittedName>
        <fullName evidence="2">C-type lectin domain family 20 member A isoform X1</fullName>
    </submittedName>
</protein>
<dbReference type="Proteomes" id="UP000000437">
    <property type="component" value="Chromosome 7"/>
</dbReference>
<gene>
    <name evidence="2" type="primary">LOC141375337</name>
</gene>
<evidence type="ECO:0000313" key="2">
    <source>
        <dbReference type="RefSeq" id="XP_073764371.1"/>
    </source>
</evidence>
<accession>A0AC58G3R9</accession>
<reference evidence="2" key="1">
    <citation type="submission" date="2025-08" db="UniProtKB">
        <authorList>
            <consortium name="RefSeq"/>
        </authorList>
    </citation>
    <scope>IDENTIFICATION</scope>
    <source>
        <strain evidence="2">Tuebingen</strain>
        <tissue evidence="2">Fibroblasts and whole tissue</tissue>
    </source>
</reference>
<keyword evidence="1" id="KW-1185">Reference proteome</keyword>
<evidence type="ECO:0000313" key="1">
    <source>
        <dbReference type="Proteomes" id="UP000000437"/>
    </source>
</evidence>
<sequence length="259" mass="29843">MKALATIILLSSLFNLTTSIFRKHFYVKKGMTWTEAQIHCMEDHDDLSIATYSELTVISQNPAITFGFYWIGLYRDSQSPSVWRWTGGKEATDIPWHTGQPDTLHEQCVAISKSSSTAYNMACLVPIPFFCMENFELILMQRRYTWDEALQYCRHNNMDLGHLISDVAMREAQNKSAPAQTRAVWMGLRFIVGQWLWVDGETVEYEAWSTEGELQCPVVDQRCGALDLKKMVWEPTNCDQRLNFLCVKRVKGTSEEDDD</sequence>
<name>A0AC58G3R9_DANRE</name>
<organism evidence="1 2">
    <name type="scientific">Danio rerio</name>
    <name type="common">Zebrafish</name>
    <name type="synonym">Brachydanio rerio</name>
    <dbReference type="NCBI Taxonomy" id="7955"/>
    <lineage>
        <taxon>Eukaryota</taxon>
        <taxon>Metazoa</taxon>
        <taxon>Chordata</taxon>
        <taxon>Craniata</taxon>
        <taxon>Vertebrata</taxon>
        <taxon>Euteleostomi</taxon>
        <taxon>Actinopterygii</taxon>
        <taxon>Neopterygii</taxon>
        <taxon>Teleostei</taxon>
        <taxon>Ostariophysi</taxon>
        <taxon>Cypriniformes</taxon>
        <taxon>Danionidae</taxon>
        <taxon>Danioninae</taxon>
        <taxon>Danio</taxon>
    </lineage>
</organism>
<proteinExistence type="predicted"/>